<evidence type="ECO:0000313" key="2">
    <source>
        <dbReference type="EMBL" id="KEZ87270.1"/>
    </source>
</evidence>
<dbReference type="EMBL" id="JPMD01000014">
    <property type="protein sequence ID" value="KEZ87270.1"/>
    <property type="molecule type" value="Genomic_DNA"/>
</dbReference>
<dbReference type="AlphaFoldDB" id="A0A084JE86"/>
<dbReference type="RefSeq" id="WP_035131532.1">
    <property type="nucleotide sequence ID" value="NZ_JPMD01000014.1"/>
</dbReference>
<dbReference type="STRING" id="318464.IO99_06785"/>
<feature type="domain" description="Methyltransferase" evidence="1">
    <location>
        <begin position="46"/>
        <end position="141"/>
    </location>
</feature>
<dbReference type="InterPro" id="IPR029063">
    <property type="entry name" value="SAM-dependent_MTases_sf"/>
</dbReference>
<evidence type="ECO:0000259" key="1">
    <source>
        <dbReference type="Pfam" id="PF13649"/>
    </source>
</evidence>
<organism evidence="2 3">
    <name type="scientific">Clostridium sulfidigenes</name>
    <dbReference type="NCBI Taxonomy" id="318464"/>
    <lineage>
        <taxon>Bacteria</taxon>
        <taxon>Bacillati</taxon>
        <taxon>Bacillota</taxon>
        <taxon>Clostridia</taxon>
        <taxon>Eubacteriales</taxon>
        <taxon>Clostridiaceae</taxon>
        <taxon>Clostridium</taxon>
    </lineage>
</organism>
<name>A0A084JE86_9CLOT</name>
<reference evidence="2 3" key="1">
    <citation type="submission" date="2014-07" db="EMBL/GenBank/DDBJ databases">
        <title>Draft genome of Clostridium sulfidigenes 113A isolated from sediments associated with methane hydrate from Krishna Godavari basin.</title>
        <authorList>
            <person name="Honkalas V.S."/>
            <person name="Dabir A.P."/>
            <person name="Arora P."/>
            <person name="Dhakephalkar P.K."/>
        </authorList>
    </citation>
    <scope>NUCLEOTIDE SEQUENCE [LARGE SCALE GENOMIC DNA]</scope>
    <source>
        <strain evidence="2 3">113A</strain>
    </source>
</reference>
<gene>
    <name evidence="2" type="ORF">IO99_06785</name>
</gene>
<dbReference type="GO" id="GO:0008168">
    <property type="term" value="F:methyltransferase activity"/>
    <property type="evidence" value="ECO:0007669"/>
    <property type="project" value="UniProtKB-KW"/>
</dbReference>
<keyword evidence="2" id="KW-0808">Transferase</keyword>
<accession>A0A084JE86</accession>
<dbReference type="SUPFAM" id="SSF53335">
    <property type="entry name" value="S-adenosyl-L-methionine-dependent methyltransferases"/>
    <property type="match status" value="1"/>
</dbReference>
<protein>
    <submittedName>
        <fullName evidence="2">SAM-dependent methyltransferase</fullName>
    </submittedName>
</protein>
<dbReference type="Gene3D" id="3.40.50.150">
    <property type="entry name" value="Vaccinia Virus protein VP39"/>
    <property type="match status" value="1"/>
</dbReference>
<keyword evidence="3" id="KW-1185">Reference proteome</keyword>
<dbReference type="CDD" id="cd02440">
    <property type="entry name" value="AdoMet_MTases"/>
    <property type="match status" value="1"/>
</dbReference>
<evidence type="ECO:0000313" key="3">
    <source>
        <dbReference type="Proteomes" id="UP000028542"/>
    </source>
</evidence>
<dbReference type="Proteomes" id="UP000028542">
    <property type="component" value="Unassembled WGS sequence"/>
</dbReference>
<sequence length="262" mass="30469">MDEEKYIAEYYNNYDEDGRLTSKYGQIEFITTMNYINRFLKKGMRVLEVGSGTGRYSLEIAEKGFQVDAIELIEHNIEIFKSKITENCNIDVRQGNAIDLSCYNDETFDITLVLGPLYHLFDNNAKKQAISEAIRVTKKGGIVFISYCMNEATIINWGFQKGNILDGIKDGIINKDTFKCLSNPSLLFVVHRKEEIDELMEEYDVKRLHFVATDLFTNHMRKTINDMNEEVFQTYLEYHFSVCERADLIGITHHSLDIFRKM</sequence>
<keyword evidence="2" id="KW-0489">Methyltransferase</keyword>
<dbReference type="GO" id="GO:0032259">
    <property type="term" value="P:methylation"/>
    <property type="evidence" value="ECO:0007669"/>
    <property type="project" value="UniProtKB-KW"/>
</dbReference>
<dbReference type="InterPro" id="IPR041698">
    <property type="entry name" value="Methyltransf_25"/>
</dbReference>
<dbReference type="eggNOG" id="COG2226">
    <property type="taxonomic scope" value="Bacteria"/>
</dbReference>
<dbReference type="Pfam" id="PF13649">
    <property type="entry name" value="Methyltransf_25"/>
    <property type="match status" value="1"/>
</dbReference>
<comment type="caution">
    <text evidence="2">The sequence shown here is derived from an EMBL/GenBank/DDBJ whole genome shotgun (WGS) entry which is preliminary data.</text>
</comment>
<proteinExistence type="predicted"/>